<sequence length="191" mass="23104">MGSGEISGTEDLYQKRENVPNELKGYYVHKLLVNHVAMWASSRYSIYIFKLLDSYFEQQRIQLQNHINEKQEQIENLTLRAVPEGRQFDYVFFIWRESIPDSITRCKLHLVRRHIDSFSKMRNHFDNPDENWFYRDNLPVSMTCNRDIKNIIRENFNENEMLIDNCVIYAQVDLLEQLYDLITLYFTEFQE</sequence>
<name>A0ABR2K720_9EUKA</name>
<dbReference type="PROSITE" id="PS51301">
    <property type="entry name" value="KILA_N"/>
    <property type="match status" value="1"/>
</dbReference>
<dbReference type="InterPro" id="IPR017880">
    <property type="entry name" value="KilA_N"/>
</dbReference>
<comment type="caution">
    <text evidence="2">The sequence shown here is derived from an EMBL/GenBank/DDBJ whole genome shotgun (WGS) entry which is preliminary data.</text>
</comment>
<reference evidence="2 3" key="1">
    <citation type="submission" date="2024-04" db="EMBL/GenBank/DDBJ databases">
        <title>Tritrichomonas musculus Genome.</title>
        <authorList>
            <person name="Alves-Ferreira E."/>
            <person name="Grigg M."/>
            <person name="Lorenzi H."/>
            <person name="Galac M."/>
        </authorList>
    </citation>
    <scope>NUCLEOTIDE SEQUENCE [LARGE SCALE GENOMIC DNA]</scope>
    <source>
        <strain evidence="2 3">EAF2021</strain>
    </source>
</reference>
<dbReference type="InterPro" id="IPR018004">
    <property type="entry name" value="KilA/APSES_HTH"/>
</dbReference>
<dbReference type="EMBL" id="JAPFFF010000007">
    <property type="protein sequence ID" value="KAK8886663.1"/>
    <property type="molecule type" value="Genomic_DNA"/>
</dbReference>
<proteinExistence type="predicted"/>
<accession>A0ABR2K720</accession>
<protein>
    <recommendedName>
        <fullName evidence="1">KilA-N domain-containing protein</fullName>
    </recommendedName>
</protein>
<evidence type="ECO:0000259" key="1">
    <source>
        <dbReference type="PROSITE" id="PS51301"/>
    </source>
</evidence>
<gene>
    <name evidence="2" type="ORF">M9Y10_042129</name>
</gene>
<dbReference type="Proteomes" id="UP001470230">
    <property type="component" value="Unassembled WGS sequence"/>
</dbReference>
<evidence type="ECO:0000313" key="2">
    <source>
        <dbReference type="EMBL" id="KAK8886663.1"/>
    </source>
</evidence>
<organism evidence="2 3">
    <name type="scientific">Tritrichomonas musculus</name>
    <dbReference type="NCBI Taxonomy" id="1915356"/>
    <lineage>
        <taxon>Eukaryota</taxon>
        <taxon>Metamonada</taxon>
        <taxon>Parabasalia</taxon>
        <taxon>Tritrichomonadida</taxon>
        <taxon>Tritrichomonadidae</taxon>
        <taxon>Tritrichomonas</taxon>
    </lineage>
</organism>
<dbReference type="Pfam" id="PF04383">
    <property type="entry name" value="KilA-N"/>
    <property type="match status" value="1"/>
</dbReference>
<keyword evidence="3" id="KW-1185">Reference proteome</keyword>
<evidence type="ECO:0000313" key="3">
    <source>
        <dbReference type="Proteomes" id="UP001470230"/>
    </source>
</evidence>
<feature type="domain" description="KilA-N" evidence="1">
    <location>
        <begin position="1"/>
        <end position="55"/>
    </location>
</feature>